<comment type="caution">
    <text evidence="5">The sequence shown here is derived from an EMBL/GenBank/DDBJ whole genome shotgun (WGS) entry which is preliminary data.</text>
</comment>
<dbReference type="Proteomes" id="UP001354931">
    <property type="component" value="Unassembled WGS sequence"/>
</dbReference>
<name>A0ABU6EYJ7_9ACTN</name>
<dbReference type="CDD" id="cd02440">
    <property type="entry name" value="AdoMet_MTases"/>
    <property type="match status" value="1"/>
</dbReference>
<dbReference type="SUPFAM" id="SSF53335">
    <property type="entry name" value="S-adenosyl-L-methionine-dependent methyltransferases"/>
    <property type="match status" value="1"/>
</dbReference>
<evidence type="ECO:0000313" key="6">
    <source>
        <dbReference type="Proteomes" id="UP001354931"/>
    </source>
</evidence>
<keyword evidence="3" id="KW-0949">S-adenosyl-L-methionine</keyword>
<feature type="domain" description="Methyltransferase" evidence="4">
    <location>
        <begin position="52"/>
        <end position="141"/>
    </location>
</feature>
<dbReference type="RefSeq" id="WP_326013897.1">
    <property type="nucleotide sequence ID" value="NZ_JAOZYC010000002.1"/>
</dbReference>
<keyword evidence="2" id="KW-0808">Transferase</keyword>
<dbReference type="InterPro" id="IPR029063">
    <property type="entry name" value="SAM-dependent_MTases_sf"/>
</dbReference>
<reference evidence="5 6" key="1">
    <citation type="submission" date="2022-10" db="EMBL/GenBank/DDBJ databases">
        <authorList>
            <person name="Xie J."/>
            <person name="Shen N."/>
        </authorList>
    </citation>
    <scope>NUCLEOTIDE SEQUENCE [LARGE SCALE GENOMIC DNA]</scope>
    <source>
        <strain evidence="5 6">YIM65594</strain>
    </source>
</reference>
<dbReference type="Gene3D" id="3.40.50.150">
    <property type="entry name" value="Vaccinia Virus protein VP39"/>
    <property type="match status" value="1"/>
</dbReference>
<keyword evidence="6" id="KW-1185">Reference proteome</keyword>
<dbReference type="PANTHER" id="PTHR43464:SF19">
    <property type="entry name" value="UBIQUINONE BIOSYNTHESIS O-METHYLTRANSFERASE, MITOCHONDRIAL"/>
    <property type="match status" value="1"/>
</dbReference>
<organism evidence="5 6">
    <name type="scientific">Streptomyces endophyticus</name>
    <dbReference type="NCBI Taxonomy" id="714166"/>
    <lineage>
        <taxon>Bacteria</taxon>
        <taxon>Bacillati</taxon>
        <taxon>Actinomycetota</taxon>
        <taxon>Actinomycetes</taxon>
        <taxon>Kitasatosporales</taxon>
        <taxon>Streptomycetaceae</taxon>
        <taxon>Streptomyces</taxon>
    </lineage>
</organism>
<dbReference type="Pfam" id="PF13649">
    <property type="entry name" value="Methyltransf_25"/>
    <property type="match status" value="1"/>
</dbReference>
<accession>A0ABU6EYJ7</accession>
<evidence type="ECO:0000256" key="1">
    <source>
        <dbReference type="ARBA" id="ARBA00022603"/>
    </source>
</evidence>
<proteinExistence type="predicted"/>
<dbReference type="InterPro" id="IPR041698">
    <property type="entry name" value="Methyltransf_25"/>
</dbReference>
<gene>
    <name evidence="5" type="ORF">OKJ99_02010</name>
</gene>
<sequence>MTAPQVADEVLAYYSTHFDEHARLGASAAGVLELVRTQELLRRHLPAAPASVLDVGGGPGAHAHWLVEDGYRVHLVDPVERHIREAAAVGCTVELGDARALSAPDSSYDVVLLLGPLYHLTERADREQVLTEALRVVRPGGLVVAAGIQRFAALFDHASHGRLHLGGREERSGRVLATGRNEGREFTFAYFHRADDLASEVRSAGFDDTRLYGVEGPADSILKAAETATGRQVPQESDLFASALAAARLAETHPELLVASSHLLVFTRRPGQAAFS</sequence>
<evidence type="ECO:0000256" key="3">
    <source>
        <dbReference type="ARBA" id="ARBA00022691"/>
    </source>
</evidence>
<evidence type="ECO:0000313" key="5">
    <source>
        <dbReference type="EMBL" id="MEB8336298.1"/>
    </source>
</evidence>
<dbReference type="GO" id="GO:0032259">
    <property type="term" value="P:methylation"/>
    <property type="evidence" value="ECO:0007669"/>
    <property type="project" value="UniProtKB-KW"/>
</dbReference>
<dbReference type="PANTHER" id="PTHR43464">
    <property type="entry name" value="METHYLTRANSFERASE"/>
    <property type="match status" value="1"/>
</dbReference>
<keyword evidence="1 5" id="KW-0489">Methyltransferase</keyword>
<evidence type="ECO:0000256" key="2">
    <source>
        <dbReference type="ARBA" id="ARBA00022679"/>
    </source>
</evidence>
<protein>
    <submittedName>
        <fullName evidence="5">Class I SAM-dependent methyltransferase</fullName>
    </submittedName>
</protein>
<evidence type="ECO:0000259" key="4">
    <source>
        <dbReference type="Pfam" id="PF13649"/>
    </source>
</evidence>
<dbReference type="EMBL" id="JAOZYC010000002">
    <property type="protein sequence ID" value="MEB8336298.1"/>
    <property type="molecule type" value="Genomic_DNA"/>
</dbReference>
<dbReference type="GO" id="GO:0008168">
    <property type="term" value="F:methyltransferase activity"/>
    <property type="evidence" value="ECO:0007669"/>
    <property type="project" value="UniProtKB-KW"/>
</dbReference>